<evidence type="ECO:0000256" key="7">
    <source>
        <dbReference type="ARBA" id="ARBA00022801"/>
    </source>
</evidence>
<dbReference type="GO" id="GO:0009252">
    <property type="term" value="P:peptidoglycan biosynthetic process"/>
    <property type="evidence" value="ECO:0007669"/>
    <property type="project" value="UniProtKB-KW"/>
</dbReference>
<dbReference type="Pfam" id="PF00905">
    <property type="entry name" value="Transpeptidase"/>
    <property type="match status" value="1"/>
</dbReference>
<feature type="region of interest" description="Disordered" evidence="14">
    <location>
        <begin position="1"/>
        <end position="21"/>
    </location>
</feature>
<evidence type="ECO:0000259" key="17">
    <source>
        <dbReference type="Pfam" id="PF00912"/>
    </source>
</evidence>
<dbReference type="PANTHER" id="PTHR32282">
    <property type="entry name" value="BINDING PROTEIN TRANSPEPTIDASE, PUTATIVE-RELATED"/>
    <property type="match status" value="1"/>
</dbReference>
<keyword evidence="11" id="KW-0961">Cell wall biogenesis/degradation</keyword>
<dbReference type="SUPFAM" id="SSF53955">
    <property type="entry name" value="Lysozyme-like"/>
    <property type="match status" value="1"/>
</dbReference>
<name>A0A2V3DPV1_9MICC</name>
<comment type="catalytic activity">
    <reaction evidence="13">
        <text>[GlcNAc-(1-&gt;4)-Mur2Ac(oyl-L-Ala-gamma-D-Glu-L-Lys-D-Ala-D-Ala)](n)-di-trans,octa-cis-undecaprenyl diphosphate + beta-D-GlcNAc-(1-&gt;4)-Mur2Ac(oyl-L-Ala-gamma-D-Glu-L-Lys-D-Ala-D-Ala)-di-trans,octa-cis-undecaprenyl diphosphate = [GlcNAc-(1-&gt;4)-Mur2Ac(oyl-L-Ala-gamma-D-Glu-L-Lys-D-Ala-D-Ala)](n+1)-di-trans,octa-cis-undecaprenyl diphosphate + di-trans,octa-cis-undecaprenyl diphosphate + H(+)</text>
        <dbReference type="Rhea" id="RHEA:23708"/>
        <dbReference type="Rhea" id="RHEA-COMP:9602"/>
        <dbReference type="Rhea" id="RHEA-COMP:9603"/>
        <dbReference type="ChEBI" id="CHEBI:15378"/>
        <dbReference type="ChEBI" id="CHEBI:58405"/>
        <dbReference type="ChEBI" id="CHEBI:60033"/>
        <dbReference type="ChEBI" id="CHEBI:78435"/>
        <dbReference type="EC" id="2.4.99.28"/>
    </reaction>
</comment>
<comment type="caution">
    <text evidence="18">The sequence shown here is derived from an EMBL/GenBank/DDBJ whole genome shotgun (WGS) entry which is preliminary data.</text>
</comment>
<evidence type="ECO:0000256" key="9">
    <source>
        <dbReference type="ARBA" id="ARBA00022984"/>
    </source>
</evidence>
<evidence type="ECO:0000256" key="14">
    <source>
        <dbReference type="SAM" id="MobiDB-lite"/>
    </source>
</evidence>
<evidence type="ECO:0000313" key="19">
    <source>
        <dbReference type="Proteomes" id="UP000246303"/>
    </source>
</evidence>
<keyword evidence="15" id="KW-1133">Transmembrane helix</keyword>
<evidence type="ECO:0000259" key="16">
    <source>
        <dbReference type="Pfam" id="PF00905"/>
    </source>
</evidence>
<dbReference type="PANTHER" id="PTHR32282:SF33">
    <property type="entry name" value="PEPTIDOGLYCAN GLYCOSYLTRANSFERASE"/>
    <property type="match status" value="1"/>
</dbReference>
<keyword evidence="19" id="KW-1185">Reference proteome</keyword>
<keyword evidence="5" id="KW-0328">Glycosyltransferase</keyword>
<dbReference type="InterPro" id="IPR023346">
    <property type="entry name" value="Lysozyme-like_dom_sf"/>
</dbReference>
<dbReference type="Gene3D" id="1.10.3810.10">
    <property type="entry name" value="Biosynthetic peptidoglycan transglycosylase-like"/>
    <property type="match status" value="1"/>
</dbReference>
<dbReference type="AlphaFoldDB" id="A0A2V3DPV1"/>
<dbReference type="GO" id="GO:0006508">
    <property type="term" value="P:proteolysis"/>
    <property type="evidence" value="ECO:0007669"/>
    <property type="project" value="UniProtKB-KW"/>
</dbReference>
<feature type="domain" description="Glycosyl transferase family 51" evidence="17">
    <location>
        <begin position="91"/>
        <end position="277"/>
    </location>
</feature>
<dbReference type="GO" id="GO:0030288">
    <property type="term" value="C:outer membrane-bounded periplasmic space"/>
    <property type="evidence" value="ECO:0007669"/>
    <property type="project" value="TreeGrafter"/>
</dbReference>
<comment type="similarity">
    <text evidence="1">In the C-terminal section; belongs to the transpeptidase family.</text>
</comment>
<evidence type="ECO:0000256" key="8">
    <source>
        <dbReference type="ARBA" id="ARBA00022960"/>
    </source>
</evidence>
<evidence type="ECO:0000313" key="18">
    <source>
        <dbReference type="EMBL" id="PXA64787.1"/>
    </source>
</evidence>
<dbReference type="OrthoDB" id="9766909at2"/>
<feature type="domain" description="Penicillin-binding protein transpeptidase" evidence="16">
    <location>
        <begin position="533"/>
        <end position="673"/>
    </location>
</feature>
<dbReference type="GO" id="GO:0071555">
    <property type="term" value="P:cell wall organization"/>
    <property type="evidence" value="ECO:0007669"/>
    <property type="project" value="UniProtKB-KW"/>
</dbReference>
<feature type="region of interest" description="Disordered" evidence="14">
    <location>
        <begin position="733"/>
        <end position="797"/>
    </location>
</feature>
<keyword evidence="10" id="KW-0511">Multifunctional enzyme</keyword>
<sequence>MAQDAQSKPGPARKPSGVPSGQLGAGRSLAQLGRFFAICALAGTLVAVMFVPGAAIATTAMRGAEDFITNAPAALDMAAPPQATTILASDGSTIATLYAQDRQIVDLKAMSPFIRDGIVSIEDARFYEHGGVDPTGILRALVATVNGGRQGASTITQQYVNNMLIEQLVADGKTDEAKFGLEKTMADKVNEMRLAISLEKTMSKDQILAGYLNIIYFGNGAYGIEAAAKLYFNSTAANLTLPQAAALAGVVNNPSYYDPITEPEHLVDRRNDVLGKMLVQGKISQKDHDAAVKTPLTLHVTRSAQGCTAATMAPYFCDYVQQLILNDKTFGATEEARTKLLYQGGLSIKTTLEPALQKVAQEQVNNTISAADPLQRGAAVVSVQPGTGKVLTMAQNTVYNPAAAPGNYMGNFALPVNDASGQPLHGAGGFAIGSTFKPFVFAEWLNSGHSMMTSINGAVQEYPVGYPWKNSCGTTTGSYDPSVPGQSLLPNDGPNDYHSMTAYLGLAISINTVTFQTATALDFCNIQKIATAAGVKDGHTNKPYDLSEISALIGTHDVAPIDMATAFATFANDGVRCSPVALVSVTDAAGTKYPVPGADCKRAMTSEVAAGVTHALNYMLTNGSGYAIPLNNKDSSFAKTGTTDGNIQTWTVGGNSGVSTAAWFGSYQGNDDKYINQNITINGIYYPNIDGNQLAGSNWAAVMNAAAATQGYGPKPLTPPPFSMIAPTAPYVAGVNDPKPGDVQLPVPGTEQAPLQPANPLQGSVPSEPTTPEKPTVPAAPSSPAAPAEPSKPAAQP</sequence>
<feature type="transmembrane region" description="Helical" evidence="15">
    <location>
        <begin position="35"/>
        <end position="57"/>
    </location>
</feature>
<evidence type="ECO:0000256" key="10">
    <source>
        <dbReference type="ARBA" id="ARBA00023268"/>
    </source>
</evidence>
<dbReference type="GO" id="GO:0008955">
    <property type="term" value="F:peptidoglycan glycosyltransferase activity"/>
    <property type="evidence" value="ECO:0007669"/>
    <property type="project" value="UniProtKB-EC"/>
</dbReference>
<dbReference type="GO" id="GO:0008360">
    <property type="term" value="P:regulation of cell shape"/>
    <property type="evidence" value="ECO:0007669"/>
    <property type="project" value="UniProtKB-KW"/>
</dbReference>
<dbReference type="GO" id="GO:0008658">
    <property type="term" value="F:penicillin binding"/>
    <property type="evidence" value="ECO:0007669"/>
    <property type="project" value="InterPro"/>
</dbReference>
<keyword evidence="3" id="KW-0121">Carboxypeptidase</keyword>
<keyword evidence="9" id="KW-0573">Peptidoglycan synthesis</keyword>
<keyword evidence="4" id="KW-0645">Protease</keyword>
<evidence type="ECO:0000256" key="15">
    <source>
        <dbReference type="SAM" id="Phobius"/>
    </source>
</evidence>
<evidence type="ECO:0000256" key="11">
    <source>
        <dbReference type="ARBA" id="ARBA00023316"/>
    </source>
</evidence>
<keyword evidence="6 18" id="KW-0808">Transferase</keyword>
<comment type="catalytic activity">
    <reaction evidence="12">
        <text>Preferential cleavage: (Ac)2-L-Lys-D-Ala-|-D-Ala. Also transpeptidation of peptidyl-alanyl moieties that are N-acyl substituents of D-alanine.</text>
        <dbReference type="EC" id="3.4.16.4"/>
    </reaction>
</comment>
<evidence type="ECO:0000256" key="3">
    <source>
        <dbReference type="ARBA" id="ARBA00022645"/>
    </source>
</evidence>
<evidence type="ECO:0000256" key="13">
    <source>
        <dbReference type="ARBA" id="ARBA00049902"/>
    </source>
</evidence>
<keyword evidence="8" id="KW-0133">Cell shape</keyword>
<organism evidence="18 19">
    <name type="scientific">Arthrobacter psychrochitiniphilus</name>
    <dbReference type="NCBI Taxonomy" id="291045"/>
    <lineage>
        <taxon>Bacteria</taxon>
        <taxon>Bacillati</taxon>
        <taxon>Actinomycetota</taxon>
        <taxon>Actinomycetes</taxon>
        <taxon>Micrococcales</taxon>
        <taxon>Micrococcaceae</taxon>
        <taxon>Arthrobacter</taxon>
    </lineage>
</organism>
<dbReference type="FunFam" id="1.10.3810.10:FF:000001">
    <property type="entry name" value="Penicillin-binding protein 1A"/>
    <property type="match status" value="1"/>
</dbReference>
<evidence type="ECO:0000256" key="1">
    <source>
        <dbReference type="ARBA" id="ARBA00007090"/>
    </source>
</evidence>
<keyword evidence="7" id="KW-0378">Hydrolase</keyword>
<dbReference type="RefSeq" id="WP_110106815.1">
    <property type="nucleotide sequence ID" value="NZ_JACBZZ010000001.1"/>
</dbReference>
<proteinExistence type="inferred from homology"/>
<evidence type="ECO:0000256" key="5">
    <source>
        <dbReference type="ARBA" id="ARBA00022676"/>
    </source>
</evidence>
<dbReference type="InterPro" id="IPR036950">
    <property type="entry name" value="PBP_transglycosylase"/>
</dbReference>
<accession>A0A2V3DPV1</accession>
<gene>
    <name evidence="18" type="ORF">CVS29_13300</name>
</gene>
<dbReference type="Gene3D" id="3.40.710.10">
    <property type="entry name" value="DD-peptidase/beta-lactamase superfamily"/>
    <property type="match status" value="1"/>
</dbReference>
<evidence type="ECO:0000256" key="6">
    <source>
        <dbReference type="ARBA" id="ARBA00022679"/>
    </source>
</evidence>
<evidence type="ECO:0000256" key="12">
    <source>
        <dbReference type="ARBA" id="ARBA00034000"/>
    </source>
</evidence>
<dbReference type="InterPro" id="IPR001460">
    <property type="entry name" value="PCN-bd_Tpept"/>
</dbReference>
<evidence type="ECO:0000256" key="2">
    <source>
        <dbReference type="ARBA" id="ARBA00007739"/>
    </source>
</evidence>
<dbReference type="Proteomes" id="UP000246303">
    <property type="component" value="Unassembled WGS sequence"/>
</dbReference>
<reference evidence="18 19" key="1">
    <citation type="submission" date="2018-05" db="EMBL/GenBank/DDBJ databases">
        <title>Genetic diversity of glacier-inhabiting Cryobacterium bacteria in China and description of Cryobacterium mengkeensis sp. nov. and Arthrobacter glacialis sp. nov.</title>
        <authorList>
            <person name="Liu Q."/>
            <person name="Xin Y.-H."/>
        </authorList>
    </citation>
    <scope>NUCLEOTIDE SEQUENCE [LARGE SCALE GENOMIC DNA]</scope>
    <source>
        <strain evidence="18 19">GP3</strain>
    </source>
</reference>
<protein>
    <submittedName>
        <fullName evidence="18">Glycosyl transferase</fullName>
    </submittedName>
</protein>
<dbReference type="Pfam" id="PF00912">
    <property type="entry name" value="Transgly"/>
    <property type="match status" value="1"/>
</dbReference>
<dbReference type="GO" id="GO:0009002">
    <property type="term" value="F:serine-type D-Ala-D-Ala carboxypeptidase activity"/>
    <property type="evidence" value="ECO:0007669"/>
    <property type="project" value="UniProtKB-EC"/>
</dbReference>
<dbReference type="EMBL" id="QHLZ01000008">
    <property type="protein sequence ID" value="PXA64787.1"/>
    <property type="molecule type" value="Genomic_DNA"/>
</dbReference>
<feature type="compositionally biased region" description="Low complexity" evidence="14">
    <location>
        <begin position="779"/>
        <end position="797"/>
    </location>
</feature>
<dbReference type="InterPro" id="IPR050396">
    <property type="entry name" value="Glycosyltr_51/Transpeptidase"/>
</dbReference>
<dbReference type="SUPFAM" id="SSF56601">
    <property type="entry name" value="beta-lactamase/transpeptidase-like"/>
    <property type="match status" value="1"/>
</dbReference>
<keyword evidence="15" id="KW-0812">Transmembrane</keyword>
<evidence type="ECO:0000256" key="4">
    <source>
        <dbReference type="ARBA" id="ARBA00022670"/>
    </source>
</evidence>
<keyword evidence="15" id="KW-0472">Membrane</keyword>
<feature type="compositionally biased region" description="Polar residues" evidence="14">
    <location>
        <begin position="759"/>
        <end position="770"/>
    </location>
</feature>
<dbReference type="InterPro" id="IPR012338">
    <property type="entry name" value="Beta-lactam/transpept-like"/>
</dbReference>
<comment type="similarity">
    <text evidence="2">In the N-terminal section; belongs to the glycosyltransferase 51 family.</text>
</comment>
<dbReference type="InterPro" id="IPR001264">
    <property type="entry name" value="Glyco_trans_51"/>
</dbReference>